<reference evidence="1" key="2">
    <citation type="submission" date="2015-03" db="UniProtKB">
        <authorList>
            <consortium name="EnsemblPlants"/>
        </authorList>
    </citation>
    <scope>IDENTIFICATION</scope>
</reference>
<keyword evidence="2" id="KW-1185">Reference proteome</keyword>
<dbReference type="AlphaFoldDB" id="A0A0D3F9G9"/>
<dbReference type="HOGENOM" id="CLU_2472593_0_0_1"/>
<name>A0A0D3F9G9_9ORYZ</name>
<proteinExistence type="predicted"/>
<dbReference type="EnsemblPlants" id="OBART02G29520.2">
    <property type="protein sequence ID" value="OBART02G29520.2"/>
    <property type="gene ID" value="OBART02G29520"/>
</dbReference>
<protein>
    <submittedName>
        <fullName evidence="1">Uncharacterized protein</fullName>
    </submittedName>
</protein>
<accession>A0A0D3F9G9</accession>
<reference evidence="1" key="1">
    <citation type="journal article" date="2009" name="Rice">
        <title>De Novo Next Generation Sequencing of Plant Genomes.</title>
        <authorList>
            <person name="Rounsley S."/>
            <person name="Marri P.R."/>
            <person name="Yu Y."/>
            <person name="He R."/>
            <person name="Sisneros N."/>
            <person name="Goicoechea J.L."/>
            <person name="Lee S.J."/>
            <person name="Angelova A."/>
            <person name="Kudrna D."/>
            <person name="Luo M."/>
            <person name="Affourtit J."/>
            <person name="Desany B."/>
            <person name="Knight J."/>
            <person name="Niazi F."/>
            <person name="Egholm M."/>
            <person name="Wing R.A."/>
        </authorList>
    </citation>
    <scope>NUCLEOTIDE SEQUENCE [LARGE SCALE GENOMIC DNA]</scope>
    <source>
        <strain evidence="1">cv. IRGC 105608</strain>
    </source>
</reference>
<dbReference type="Gramene" id="OBART02G29520.2">
    <property type="protein sequence ID" value="OBART02G29520.2"/>
    <property type="gene ID" value="OBART02G29520"/>
</dbReference>
<dbReference type="Proteomes" id="UP000026960">
    <property type="component" value="Chromosome 2"/>
</dbReference>
<organism evidence="1">
    <name type="scientific">Oryza barthii</name>
    <dbReference type="NCBI Taxonomy" id="65489"/>
    <lineage>
        <taxon>Eukaryota</taxon>
        <taxon>Viridiplantae</taxon>
        <taxon>Streptophyta</taxon>
        <taxon>Embryophyta</taxon>
        <taxon>Tracheophyta</taxon>
        <taxon>Spermatophyta</taxon>
        <taxon>Magnoliopsida</taxon>
        <taxon>Liliopsida</taxon>
        <taxon>Poales</taxon>
        <taxon>Poaceae</taxon>
        <taxon>BOP clade</taxon>
        <taxon>Oryzoideae</taxon>
        <taxon>Oryzeae</taxon>
        <taxon>Oryzinae</taxon>
        <taxon>Oryza</taxon>
    </lineage>
</organism>
<evidence type="ECO:0000313" key="1">
    <source>
        <dbReference type="EnsemblPlants" id="OBART02G29520.2"/>
    </source>
</evidence>
<evidence type="ECO:0000313" key="2">
    <source>
        <dbReference type="Proteomes" id="UP000026960"/>
    </source>
</evidence>
<sequence>MGRSPFSRPSQRTAQREAWGFRLARVLSSASRRRWATASFQTREAMGWPRAWLLARGFRGFRSRRPLEEEVPQLSVNVTLTSRKPKAA</sequence>